<keyword evidence="3" id="KW-1185">Reference proteome</keyword>
<dbReference type="CDD" id="cd04301">
    <property type="entry name" value="NAT_SF"/>
    <property type="match status" value="1"/>
</dbReference>
<keyword evidence="2" id="KW-0808">Transferase</keyword>
<feature type="domain" description="N-acetyltransferase" evidence="1">
    <location>
        <begin position="4"/>
        <end position="173"/>
    </location>
</feature>
<dbReference type="SUPFAM" id="SSF55729">
    <property type="entry name" value="Acyl-CoA N-acyltransferases (Nat)"/>
    <property type="match status" value="1"/>
</dbReference>
<organism evidence="2 3">
    <name type="scientific">Chitinophaga eiseniae</name>
    <dbReference type="NCBI Taxonomy" id="634771"/>
    <lineage>
        <taxon>Bacteria</taxon>
        <taxon>Pseudomonadati</taxon>
        <taxon>Bacteroidota</taxon>
        <taxon>Chitinophagia</taxon>
        <taxon>Chitinophagales</taxon>
        <taxon>Chitinophagaceae</taxon>
        <taxon>Chitinophaga</taxon>
    </lineage>
</organism>
<reference evidence="2 3" key="1">
    <citation type="submission" date="2020-04" db="EMBL/GenBank/DDBJ databases">
        <authorList>
            <person name="Yin C."/>
        </authorList>
    </citation>
    <scope>NUCLEOTIDE SEQUENCE [LARGE SCALE GENOMIC DNA]</scope>
    <source>
        <strain evidence="2 3">Ak56</strain>
    </source>
</reference>
<dbReference type="Gene3D" id="3.40.630.30">
    <property type="match status" value="1"/>
</dbReference>
<dbReference type="EMBL" id="JABAHZ010000001">
    <property type="protein sequence ID" value="NLR77371.1"/>
    <property type="molecule type" value="Genomic_DNA"/>
</dbReference>
<dbReference type="AlphaFoldDB" id="A0A847S6H1"/>
<evidence type="ECO:0000259" key="1">
    <source>
        <dbReference type="PROSITE" id="PS51186"/>
    </source>
</evidence>
<comment type="caution">
    <text evidence="2">The sequence shown here is derived from an EMBL/GenBank/DDBJ whole genome shotgun (WGS) entry which is preliminary data.</text>
</comment>
<evidence type="ECO:0000313" key="2">
    <source>
        <dbReference type="EMBL" id="NLR77371.1"/>
    </source>
</evidence>
<protein>
    <submittedName>
        <fullName evidence="2">GNAT family N-acetyltransferase</fullName>
    </submittedName>
</protein>
<dbReference type="PANTHER" id="PTHR43617">
    <property type="entry name" value="L-AMINO ACID N-ACETYLTRANSFERASE"/>
    <property type="match status" value="1"/>
</dbReference>
<accession>A0A847S6H1</accession>
<dbReference type="RefSeq" id="WP_168736777.1">
    <property type="nucleotide sequence ID" value="NZ_JABAHZ010000001.1"/>
</dbReference>
<evidence type="ECO:0000313" key="3">
    <source>
        <dbReference type="Proteomes" id="UP000552864"/>
    </source>
</evidence>
<sequence length="173" mass="20047">MEQIMIHKASLEDMATIQGIGRQTFFETFAQGNTGEDMNKYLEDHFSEAKITAELNHPESLFFIAREGTEVVGYLKLNTGQAQTELREKEGMEIERIYVKSAYHGKKVGQLLYDKALEIAKLQGKSYLWLGVWEENPRAIRFYEKNGFVVFDKHIFKVGNDEQTDLMMKKVLR</sequence>
<name>A0A847S6H1_9BACT</name>
<dbReference type="PANTHER" id="PTHR43617:SF33">
    <property type="entry name" value="SPORE COAT POLYSACCHARIDE BIOSYNTHESIS PROTEIN SPSD"/>
    <property type="match status" value="1"/>
</dbReference>
<dbReference type="PROSITE" id="PS51186">
    <property type="entry name" value="GNAT"/>
    <property type="match status" value="1"/>
</dbReference>
<dbReference type="InterPro" id="IPR000182">
    <property type="entry name" value="GNAT_dom"/>
</dbReference>
<gene>
    <name evidence="2" type="ORF">HGH91_01975</name>
</gene>
<dbReference type="Proteomes" id="UP000552864">
    <property type="component" value="Unassembled WGS sequence"/>
</dbReference>
<proteinExistence type="predicted"/>
<dbReference type="Pfam" id="PF00583">
    <property type="entry name" value="Acetyltransf_1"/>
    <property type="match status" value="1"/>
</dbReference>
<dbReference type="GO" id="GO:0016747">
    <property type="term" value="F:acyltransferase activity, transferring groups other than amino-acyl groups"/>
    <property type="evidence" value="ECO:0007669"/>
    <property type="project" value="InterPro"/>
</dbReference>
<dbReference type="InterPro" id="IPR016181">
    <property type="entry name" value="Acyl_CoA_acyltransferase"/>
</dbReference>
<dbReference type="InterPro" id="IPR050276">
    <property type="entry name" value="MshD_Acetyltransferase"/>
</dbReference>